<evidence type="ECO:0000256" key="3">
    <source>
        <dbReference type="ARBA" id="ARBA00022927"/>
    </source>
</evidence>
<evidence type="ECO:0000256" key="1">
    <source>
        <dbReference type="ARBA" id="ARBA00004395"/>
    </source>
</evidence>
<sequence>MSNKSPAIAQTSTGGTPGTSAAAVLDPTKSSAREKLHQTYASDPKYKKYTQQVEKCLNAFDNVHEWADCIAFLKQLLKVLSSSLSWKHGFNAISHPQTFQSYMQFKEIPYKLIVAKRLAQCLNPALPTGVHQRALDVYTHILSVLGTEGLKRDLPLWSSGLFPFFEYAATSVKPILLTIYDTHYLPLQAGLRPVMKSFILALLPGLEEETGEFFEKVLTLLDRLSATVSPVFFVQNIWLIMITMSSARGTALNFLSRRLPRLHADEDITQIVGRDIGLMIRAFAAALEDDNLLVRRGALDILLQSMRVDSAAIKRAHSEDTVILMRAATGVVLRRDLSLNRRLYTWLLGPDEKSENQTVFLRQHALQLLNTTLKDEMFAPSGEYSESRPFKIFISLLDKWEIGSALTDVLVLDALKAIRFLMQRDAEEHNEDISMTASTLYEAVEPSILWKQLLAAIMKDLSEDSKTGAIDLTLFLLRSLPMQDDEVRSIHLPVIFAAITEELQRVINNDPSKAAEASVRECLALQEEIFQHIPLESLCQRPGLNAALQTSASSLGSLPFAYAFYGLKFTESNPSSEVLNPLVAVLEHMFCISQALSRSISAQQGGSIELRAALSQVLRVLSGVVRAVDRSCDATLSLSWEPSEWLYSMLDCLDLEAVSFTLVDQVVSLILSLHGAQKLSPKLSMDKRPVVSRMVKKLFRYLHADLATCHVRAVSLIWSIESMSRPHEVESIIAQSMCSPESRNVYEAHEAFGVLWRLSEDDSLPGVRLKVPLMIVLETLKHDDPSLRRVGETWMRCNLRSYIRVLEPVLRDLLDPSIRRISRVSRVSGKEIRGFVYEKSFDQRYVAHLLEILLSIVQFGGQGFSKSARGTFLRRSYDHVLFQRLSSAGVDANASYLDALIEVLSRFLQSEPKDQDASVMQPLNTVIQSSAIDLLQTIVARGEIEMLAIEILEPMVIGKLFLCVHLHRLDLQNKLLRFLHSIVSASTSYAYNGNPPPEDRSTEGLQESGKGGYTVNSLLTQTIIDGIAIPRNRPVMQHWLDFVLMAVPQFQPALQSVISPIADCLCRQLRLLLSDILKANQPMTNGSYPRVATDAEFTMLLNTLERLLVLGLTQKSDASSQEDDAPVQEKPGAESGGILGYVSNVFTTDNASATVEDQLTAIVQSHSPGYKSLHDGIRVLLAIWVNMVWHDTTGLRPEADSLSMIYSRTHARCRRVLEHLFRAHPTEVLESVIECWDHDASLRSKGSDQPATGIFGLVDILIASAQSAVHMICDSISVRISNTSERSRKPANANLSDIVLFNFLEQYFQRLEGPLALQVWSRFMQLAKDLASSRDFKIQVFLALKCLCVLGDKVTQTTAIDDKRIRKDLQETFGKLLDACVTFVGKSTDQPNWMRRTTRESTVTNGRSSPALRGGVSDLKQDEKDPSTTTLSDNAKPTWGTELPSQITAFIASTVVPELRRFLMDNDKVASACSNIVYYIVSPGIKTKARPLDADVVVVDIFREMIKIPPAMKVWRVAVTDVLYDHRIFSSNSSVAMKWKPIIKAVFDGDKTSFPDLLGRVATSPSANIFTNREHEMLLRSLNLRRLAFVLFTGEKNHFLTQLPAIQEKLVDILRNVPSPVVQCEVYLCIRVLLCRLAAHSMTSFWPVILTELYRIFGQIIDSIPSDGSEDLQLILSASKCLDLLLTLQTEEFQIHQWIFITDTVDAVFRPDDWTPESMFDQLAEVVGSLPIPEPREPQGIGLSMPTSASIAFPAAHSDRALRRPILKSIRQIDSIRDLFPFFSHVSISSYESVYASSGNIDWEAVEQGVLDDMFDGR</sequence>
<accession>A0A9P7APV1</accession>
<feature type="domain" description="DOP1 N-terminal" evidence="8">
    <location>
        <begin position="43"/>
        <end position="351"/>
    </location>
</feature>
<feature type="compositionally biased region" description="Low complexity" evidence="7">
    <location>
        <begin position="9"/>
        <end position="23"/>
    </location>
</feature>
<keyword evidence="4" id="KW-0333">Golgi apparatus</keyword>
<evidence type="ECO:0000256" key="4">
    <source>
        <dbReference type="ARBA" id="ARBA00023034"/>
    </source>
</evidence>
<evidence type="ECO:0000259" key="8">
    <source>
        <dbReference type="Pfam" id="PF04118"/>
    </source>
</evidence>
<dbReference type="Pfam" id="PF24598">
    <property type="entry name" value="DOP1_C"/>
    <property type="match status" value="1"/>
</dbReference>
<gene>
    <name evidence="11" type="ORF">HD556DRAFT_1443304</name>
</gene>
<dbReference type="OrthoDB" id="297643at2759"/>
<evidence type="ECO:0000313" key="12">
    <source>
        <dbReference type="Proteomes" id="UP000719766"/>
    </source>
</evidence>
<feature type="region of interest" description="Disordered" evidence="7">
    <location>
        <begin position="1394"/>
        <end position="1438"/>
    </location>
</feature>
<dbReference type="GO" id="GO:0005768">
    <property type="term" value="C:endosome"/>
    <property type="evidence" value="ECO:0007669"/>
    <property type="project" value="TreeGrafter"/>
</dbReference>
<dbReference type="Proteomes" id="UP000719766">
    <property type="component" value="Unassembled WGS sequence"/>
</dbReference>
<dbReference type="InterPro" id="IPR056458">
    <property type="entry name" value="TPR_DOP1_M"/>
</dbReference>
<evidence type="ECO:0000256" key="5">
    <source>
        <dbReference type="ARBA" id="ARBA00023136"/>
    </source>
</evidence>
<feature type="domain" description="DOP1-like middle TPR" evidence="9">
    <location>
        <begin position="361"/>
        <end position="537"/>
    </location>
</feature>
<dbReference type="GO" id="GO:0006895">
    <property type="term" value="P:Golgi to endosome transport"/>
    <property type="evidence" value="ECO:0007669"/>
    <property type="project" value="InterPro"/>
</dbReference>
<comment type="caution">
    <text evidence="11">The sequence shown here is derived from an EMBL/GenBank/DDBJ whole genome shotgun (WGS) entry which is preliminary data.</text>
</comment>
<evidence type="ECO:0000256" key="7">
    <source>
        <dbReference type="SAM" id="MobiDB-lite"/>
    </source>
</evidence>
<dbReference type="GeneID" id="64600349"/>
<comment type="similarity">
    <text evidence="6">Belongs to the DOP1 family.</text>
</comment>
<dbReference type="GO" id="GO:0005829">
    <property type="term" value="C:cytosol"/>
    <property type="evidence" value="ECO:0007669"/>
    <property type="project" value="GOC"/>
</dbReference>
<dbReference type="InterPro" id="IPR016024">
    <property type="entry name" value="ARM-type_fold"/>
</dbReference>
<dbReference type="EMBL" id="JABBWE010000028">
    <property type="protein sequence ID" value="KAG1793927.1"/>
    <property type="molecule type" value="Genomic_DNA"/>
</dbReference>
<proteinExistence type="inferred from homology"/>
<dbReference type="PANTHER" id="PTHR14042">
    <property type="entry name" value="DOPEY-RELATED"/>
    <property type="match status" value="1"/>
</dbReference>
<comment type="subcellular location">
    <subcellularLocation>
        <location evidence="1">Golgi apparatus membrane</location>
        <topology evidence="1">Peripheral membrane protein</topology>
    </subcellularLocation>
</comment>
<feature type="domain" description="DOP1-like C-terminal" evidence="10">
    <location>
        <begin position="1303"/>
        <end position="1796"/>
    </location>
</feature>
<evidence type="ECO:0000256" key="2">
    <source>
        <dbReference type="ARBA" id="ARBA00022448"/>
    </source>
</evidence>
<dbReference type="InterPro" id="IPR007249">
    <property type="entry name" value="DOP1_N"/>
</dbReference>
<keyword evidence="2" id="KW-0813">Transport</keyword>
<dbReference type="InterPro" id="IPR040314">
    <property type="entry name" value="DOP1"/>
</dbReference>
<dbReference type="PANTHER" id="PTHR14042:SF24">
    <property type="entry name" value="PROTEIN DOPEY-1 HOMOLOG"/>
    <property type="match status" value="1"/>
</dbReference>
<dbReference type="GO" id="GO:0005802">
    <property type="term" value="C:trans-Golgi network"/>
    <property type="evidence" value="ECO:0007669"/>
    <property type="project" value="TreeGrafter"/>
</dbReference>
<dbReference type="Pfam" id="PF24597">
    <property type="entry name" value="TPR_DOP1_M"/>
    <property type="match status" value="1"/>
</dbReference>
<dbReference type="SUPFAM" id="SSF48371">
    <property type="entry name" value="ARM repeat"/>
    <property type="match status" value="2"/>
</dbReference>
<evidence type="ECO:0000256" key="6">
    <source>
        <dbReference type="ARBA" id="ARBA00046326"/>
    </source>
</evidence>
<dbReference type="RefSeq" id="XP_041160232.1">
    <property type="nucleotide sequence ID" value="XM_041306585.1"/>
</dbReference>
<keyword evidence="12" id="KW-1185">Reference proteome</keyword>
<evidence type="ECO:0000259" key="9">
    <source>
        <dbReference type="Pfam" id="PF24597"/>
    </source>
</evidence>
<keyword evidence="5" id="KW-0472">Membrane</keyword>
<evidence type="ECO:0000313" key="11">
    <source>
        <dbReference type="EMBL" id="KAG1793927.1"/>
    </source>
</evidence>
<name>A0A9P7APV1_9AGAM</name>
<dbReference type="GO" id="GO:0015031">
    <property type="term" value="P:protein transport"/>
    <property type="evidence" value="ECO:0007669"/>
    <property type="project" value="UniProtKB-KW"/>
</dbReference>
<dbReference type="GO" id="GO:0000139">
    <property type="term" value="C:Golgi membrane"/>
    <property type="evidence" value="ECO:0007669"/>
    <property type="project" value="UniProtKB-SubCell"/>
</dbReference>
<feature type="region of interest" description="Disordered" evidence="7">
    <location>
        <begin position="1"/>
        <end position="23"/>
    </location>
</feature>
<keyword evidence="3" id="KW-0653">Protein transport</keyword>
<protein>
    <submittedName>
        <fullName evidence="11">Dopey, N-terminal-domain-containing protein</fullName>
    </submittedName>
</protein>
<evidence type="ECO:0000259" key="10">
    <source>
        <dbReference type="Pfam" id="PF24598"/>
    </source>
</evidence>
<dbReference type="InterPro" id="IPR056457">
    <property type="entry name" value="DOP1_C"/>
</dbReference>
<reference evidence="11" key="1">
    <citation type="journal article" date="2020" name="New Phytol.">
        <title>Comparative genomics reveals dynamic genome evolution in host specialist ectomycorrhizal fungi.</title>
        <authorList>
            <person name="Lofgren L.A."/>
            <person name="Nguyen N.H."/>
            <person name="Vilgalys R."/>
            <person name="Ruytinx J."/>
            <person name="Liao H.L."/>
            <person name="Branco S."/>
            <person name="Kuo A."/>
            <person name="LaButti K."/>
            <person name="Lipzen A."/>
            <person name="Andreopoulos W."/>
            <person name="Pangilinan J."/>
            <person name="Riley R."/>
            <person name="Hundley H."/>
            <person name="Na H."/>
            <person name="Barry K."/>
            <person name="Grigoriev I.V."/>
            <person name="Stajich J.E."/>
            <person name="Kennedy P.G."/>
        </authorList>
    </citation>
    <scope>NUCLEOTIDE SEQUENCE</scope>
    <source>
        <strain evidence="11">S12</strain>
    </source>
</reference>
<organism evidence="11 12">
    <name type="scientific">Suillus plorans</name>
    <dbReference type="NCBI Taxonomy" id="116603"/>
    <lineage>
        <taxon>Eukaryota</taxon>
        <taxon>Fungi</taxon>
        <taxon>Dikarya</taxon>
        <taxon>Basidiomycota</taxon>
        <taxon>Agaricomycotina</taxon>
        <taxon>Agaricomycetes</taxon>
        <taxon>Agaricomycetidae</taxon>
        <taxon>Boletales</taxon>
        <taxon>Suillineae</taxon>
        <taxon>Suillaceae</taxon>
        <taxon>Suillus</taxon>
    </lineage>
</organism>
<dbReference type="Pfam" id="PF04118">
    <property type="entry name" value="Dopey_N"/>
    <property type="match status" value="1"/>
</dbReference>